<dbReference type="AlphaFoldDB" id="A0A1F5Z3Z3"/>
<reference evidence="1 2" key="1">
    <citation type="journal article" date="2016" name="Nat. Commun.">
        <title>Thousands of microbial genomes shed light on interconnected biogeochemical processes in an aquifer system.</title>
        <authorList>
            <person name="Anantharaman K."/>
            <person name="Brown C.T."/>
            <person name="Hug L.A."/>
            <person name="Sharon I."/>
            <person name="Castelle C.J."/>
            <person name="Probst A.J."/>
            <person name="Thomas B.C."/>
            <person name="Singh A."/>
            <person name="Wilkins M.J."/>
            <person name="Karaoz U."/>
            <person name="Brodie E.L."/>
            <person name="Williams K.H."/>
            <person name="Hubbard S.S."/>
            <person name="Banfield J.F."/>
        </authorList>
    </citation>
    <scope>NUCLEOTIDE SEQUENCE [LARGE SCALE GENOMIC DNA]</scope>
</reference>
<comment type="caution">
    <text evidence="1">The sequence shown here is derived from an EMBL/GenBank/DDBJ whole genome shotgun (WGS) entry which is preliminary data.</text>
</comment>
<protein>
    <submittedName>
        <fullName evidence="1">Uncharacterized protein</fullName>
    </submittedName>
</protein>
<evidence type="ECO:0000313" key="2">
    <source>
        <dbReference type="Proteomes" id="UP000177354"/>
    </source>
</evidence>
<name>A0A1F5Z3Z3_9BACT</name>
<evidence type="ECO:0000313" key="1">
    <source>
        <dbReference type="EMBL" id="OGG07178.1"/>
    </source>
</evidence>
<accession>A0A1F5Z3Z3</accession>
<organism evidence="1 2">
    <name type="scientific">Candidatus Gottesmanbacteria bacterium RIFCSPHIGHO2_01_FULL_40_15</name>
    <dbReference type="NCBI Taxonomy" id="1798376"/>
    <lineage>
        <taxon>Bacteria</taxon>
        <taxon>Candidatus Gottesmaniibacteriota</taxon>
    </lineage>
</organism>
<sequence>MKKREKIIRLVTARLEIWPENAKLAIVGFGTFNKHQLISHVKKDDDLGKKIIEIELEYLKSLKKGVFYA</sequence>
<dbReference type="EMBL" id="MFJF01000010">
    <property type="protein sequence ID" value="OGG07178.1"/>
    <property type="molecule type" value="Genomic_DNA"/>
</dbReference>
<dbReference type="Proteomes" id="UP000177354">
    <property type="component" value="Unassembled WGS sequence"/>
</dbReference>
<gene>
    <name evidence="1" type="ORF">A2777_04855</name>
</gene>
<proteinExistence type="predicted"/>